<comment type="caution">
    <text evidence="1">The sequence shown here is derived from an EMBL/GenBank/DDBJ whole genome shotgun (WGS) entry which is preliminary data.</text>
</comment>
<evidence type="ECO:0000313" key="1">
    <source>
        <dbReference type="EMBL" id="KAG6585772.1"/>
    </source>
</evidence>
<dbReference type="Proteomes" id="UP000685013">
    <property type="component" value="Chromosome 12"/>
</dbReference>
<feature type="non-terminal residue" evidence="1">
    <location>
        <position position="1"/>
    </location>
</feature>
<organism evidence="1 2">
    <name type="scientific">Cucurbita argyrosperma subsp. sororia</name>
    <dbReference type="NCBI Taxonomy" id="37648"/>
    <lineage>
        <taxon>Eukaryota</taxon>
        <taxon>Viridiplantae</taxon>
        <taxon>Streptophyta</taxon>
        <taxon>Embryophyta</taxon>
        <taxon>Tracheophyta</taxon>
        <taxon>Spermatophyta</taxon>
        <taxon>Magnoliopsida</taxon>
        <taxon>eudicotyledons</taxon>
        <taxon>Gunneridae</taxon>
        <taxon>Pentapetalae</taxon>
        <taxon>rosids</taxon>
        <taxon>fabids</taxon>
        <taxon>Cucurbitales</taxon>
        <taxon>Cucurbitaceae</taxon>
        <taxon>Cucurbiteae</taxon>
        <taxon>Cucurbita</taxon>
    </lineage>
</organism>
<keyword evidence="2" id="KW-1185">Reference proteome</keyword>
<name>A0AAV6MRX4_9ROSI</name>
<sequence>MSHLNCKRKQERVSRCEPTNRGHVVDAGSSSSFSCIQFLLPSHFSAGFHSPTLSVLSGPHHGYRTNIFSHDTSIIL</sequence>
<evidence type="ECO:0000313" key="2">
    <source>
        <dbReference type="Proteomes" id="UP000685013"/>
    </source>
</evidence>
<accession>A0AAV6MRX4</accession>
<dbReference type="AlphaFoldDB" id="A0AAV6MRX4"/>
<gene>
    <name evidence="1" type="ORF">SDJN03_18505</name>
</gene>
<protein>
    <submittedName>
        <fullName evidence="1">Uncharacterized protein</fullName>
    </submittedName>
</protein>
<reference evidence="1 2" key="1">
    <citation type="journal article" date="2021" name="Hortic Res">
        <title>The domestication of Cucurbita argyrosperma as revealed by the genome of its wild relative.</title>
        <authorList>
            <person name="Barrera-Redondo J."/>
            <person name="Sanchez-de la Vega G."/>
            <person name="Aguirre-Liguori J.A."/>
            <person name="Castellanos-Morales G."/>
            <person name="Gutierrez-Guerrero Y.T."/>
            <person name="Aguirre-Dugua X."/>
            <person name="Aguirre-Planter E."/>
            <person name="Tenaillon M.I."/>
            <person name="Lira-Saade R."/>
            <person name="Eguiarte L.E."/>
        </authorList>
    </citation>
    <scope>NUCLEOTIDE SEQUENCE [LARGE SCALE GENOMIC DNA]</scope>
    <source>
        <strain evidence="1">JBR-2021</strain>
    </source>
</reference>
<proteinExistence type="predicted"/>
<dbReference type="EMBL" id="JAGKQH010000012">
    <property type="protein sequence ID" value="KAG6585772.1"/>
    <property type="molecule type" value="Genomic_DNA"/>
</dbReference>